<sequence>MIDNFLISQIFEHPEINRDTWFQQDGATNHIAEESTRHLRHFRNGEESDKDYSDHLEYNNFNLKSNLYQFRVTDDFTMRNRIRYEVHTCIPLICQVRTAGGLDLPDVQFAVTDTNDDEKREEEALVSGNEGVEEERGAGMRRTREQDGAEEGNISSINVTDR</sequence>
<feature type="non-terminal residue" evidence="2">
    <location>
        <position position="162"/>
    </location>
</feature>
<organism evidence="2 3">
    <name type="scientific">Periplaneta americana</name>
    <name type="common">American cockroach</name>
    <name type="synonym">Blatta americana</name>
    <dbReference type="NCBI Taxonomy" id="6978"/>
    <lineage>
        <taxon>Eukaryota</taxon>
        <taxon>Metazoa</taxon>
        <taxon>Ecdysozoa</taxon>
        <taxon>Arthropoda</taxon>
        <taxon>Hexapoda</taxon>
        <taxon>Insecta</taxon>
        <taxon>Pterygota</taxon>
        <taxon>Neoptera</taxon>
        <taxon>Polyneoptera</taxon>
        <taxon>Dictyoptera</taxon>
        <taxon>Blattodea</taxon>
        <taxon>Blattoidea</taxon>
        <taxon>Blattidae</taxon>
        <taxon>Blattinae</taxon>
        <taxon>Periplaneta</taxon>
    </lineage>
</organism>
<evidence type="ECO:0000256" key="1">
    <source>
        <dbReference type="SAM" id="MobiDB-lite"/>
    </source>
</evidence>
<comment type="caution">
    <text evidence="2">The sequence shown here is derived from an EMBL/GenBank/DDBJ whole genome shotgun (WGS) entry which is preliminary data.</text>
</comment>
<accession>A0ABQ8TV62</accession>
<gene>
    <name evidence="2" type="ORF">ANN_01369</name>
</gene>
<feature type="compositionally biased region" description="Basic and acidic residues" evidence="1">
    <location>
        <begin position="134"/>
        <end position="147"/>
    </location>
</feature>
<evidence type="ECO:0000313" key="2">
    <source>
        <dbReference type="EMBL" id="KAJ4449962.1"/>
    </source>
</evidence>
<dbReference type="EMBL" id="JAJSOF020000003">
    <property type="protein sequence ID" value="KAJ4449962.1"/>
    <property type="molecule type" value="Genomic_DNA"/>
</dbReference>
<keyword evidence="3" id="KW-1185">Reference proteome</keyword>
<evidence type="ECO:0000313" key="3">
    <source>
        <dbReference type="Proteomes" id="UP001148838"/>
    </source>
</evidence>
<proteinExistence type="predicted"/>
<feature type="region of interest" description="Disordered" evidence="1">
    <location>
        <begin position="113"/>
        <end position="162"/>
    </location>
</feature>
<protein>
    <submittedName>
        <fullName evidence="2">Uncharacterized protein</fullName>
    </submittedName>
</protein>
<dbReference type="Proteomes" id="UP001148838">
    <property type="component" value="Unassembled WGS sequence"/>
</dbReference>
<name>A0ABQ8TV62_PERAM</name>
<feature type="compositionally biased region" description="Polar residues" evidence="1">
    <location>
        <begin position="153"/>
        <end position="162"/>
    </location>
</feature>
<reference evidence="2 3" key="1">
    <citation type="journal article" date="2022" name="Allergy">
        <title>Genome assembly and annotation of Periplaneta americana reveal a comprehensive cockroach allergen profile.</title>
        <authorList>
            <person name="Wang L."/>
            <person name="Xiong Q."/>
            <person name="Saelim N."/>
            <person name="Wang L."/>
            <person name="Nong W."/>
            <person name="Wan A.T."/>
            <person name="Shi M."/>
            <person name="Liu X."/>
            <person name="Cao Q."/>
            <person name="Hui J.H.L."/>
            <person name="Sookrung N."/>
            <person name="Leung T.F."/>
            <person name="Tungtrongchitr A."/>
            <person name="Tsui S.K.W."/>
        </authorList>
    </citation>
    <scope>NUCLEOTIDE SEQUENCE [LARGE SCALE GENOMIC DNA]</scope>
    <source>
        <strain evidence="2">PWHHKU_190912</strain>
    </source>
</reference>